<dbReference type="InterPro" id="IPR025724">
    <property type="entry name" value="GAG-pre-integrase_dom"/>
</dbReference>
<dbReference type="PANTHER" id="PTHR42648">
    <property type="entry name" value="TRANSPOSASE, PUTATIVE-RELATED"/>
    <property type="match status" value="1"/>
</dbReference>
<dbReference type="PROSITE" id="PS50994">
    <property type="entry name" value="INTEGRASE"/>
    <property type="match status" value="1"/>
</dbReference>
<keyword evidence="2" id="KW-0479">Metal-binding</keyword>
<dbReference type="InterPro" id="IPR057670">
    <property type="entry name" value="SH3_retrovirus"/>
</dbReference>
<dbReference type="SUPFAM" id="SSF56672">
    <property type="entry name" value="DNA/RNA polymerases"/>
    <property type="match status" value="1"/>
</dbReference>
<evidence type="ECO:0000313" key="9">
    <source>
        <dbReference type="Proteomes" id="UP000288805"/>
    </source>
</evidence>
<keyword evidence="1" id="KW-0645">Protease</keyword>
<keyword evidence="4" id="KW-0378">Hydrolase</keyword>
<dbReference type="GO" id="GO:0046872">
    <property type="term" value="F:metal ion binding"/>
    <property type="evidence" value="ECO:0007669"/>
    <property type="project" value="UniProtKB-KW"/>
</dbReference>
<dbReference type="InterPro" id="IPR043502">
    <property type="entry name" value="DNA/RNA_pol_sf"/>
</dbReference>
<comment type="caution">
    <text evidence="8">The sequence shown here is derived from an EMBL/GenBank/DDBJ whole genome shotgun (WGS) entry which is preliminary data.</text>
</comment>
<evidence type="ECO:0000256" key="6">
    <source>
        <dbReference type="SAM" id="MobiDB-lite"/>
    </source>
</evidence>
<keyword evidence="5" id="KW-0175">Coiled coil</keyword>
<evidence type="ECO:0000256" key="5">
    <source>
        <dbReference type="SAM" id="Coils"/>
    </source>
</evidence>
<evidence type="ECO:0000256" key="4">
    <source>
        <dbReference type="ARBA" id="ARBA00022801"/>
    </source>
</evidence>
<evidence type="ECO:0000259" key="7">
    <source>
        <dbReference type="PROSITE" id="PS50994"/>
    </source>
</evidence>
<keyword evidence="3" id="KW-0064">Aspartyl protease</keyword>
<reference evidence="8 9" key="1">
    <citation type="journal article" date="2018" name="PLoS Genet.">
        <title>Population sequencing reveals clonal diversity and ancestral inbreeding in the grapevine cultivar Chardonnay.</title>
        <authorList>
            <person name="Roach M.J."/>
            <person name="Johnson D.L."/>
            <person name="Bohlmann J."/>
            <person name="van Vuuren H.J."/>
            <person name="Jones S.J."/>
            <person name="Pretorius I.S."/>
            <person name="Schmidt S.A."/>
            <person name="Borneman A.R."/>
        </authorList>
    </citation>
    <scope>NUCLEOTIDE SEQUENCE [LARGE SCALE GENOMIC DNA]</scope>
    <source>
        <strain evidence="9">cv. Chardonnay</strain>
        <tissue evidence="8">Leaf</tissue>
    </source>
</reference>
<dbReference type="SUPFAM" id="SSF53098">
    <property type="entry name" value="Ribonuclease H-like"/>
    <property type="match status" value="1"/>
</dbReference>
<protein>
    <submittedName>
        <fullName evidence="8">Retrovirus-related Pol polyprotein from transposon TNT 1-94</fullName>
    </submittedName>
</protein>
<evidence type="ECO:0000256" key="1">
    <source>
        <dbReference type="ARBA" id="ARBA00022670"/>
    </source>
</evidence>
<feature type="coiled-coil region" evidence="5">
    <location>
        <begin position="1449"/>
        <end position="1476"/>
    </location>
</feature>
<feature type="domain" description="Integrase catalytic" evidence="7">
    <location>
        <begin position="569"/>
        <end position="752"/>
    </location>
</feature>
<dbReference type="Pfam" id="PF07727">
    <property type="entry name" value="RVT_2"/>
    <property type="match status" value="1"/>
</dbReference>
<dbReference type="InterPro" id="IPR039537">
    <property type="entry name" value="Retrotran_Ty1/copia-like"/>
</dbReference>
<sequence length="1488" mass="168490">MRGRHVARRFQRICRSRYGGASLAAGEELRGEATGGENREQQTVRGSGAIGCRLEELERERDLREKEPENAICNSSIVGEDGFDEGFPEVENFMHIIDLNVGILSTSNPGISLQLSAIKPLTGNNFEEWFESFNVHMTLQNLDLALRVDEPSKLTDVSSADERLFYERWEHSNRSCLMVMKFTMDKSIKECGPKTERAKDFLEYVKANYTKVDKAEMATHLKLLTTTVYDGVSGSLPASFDAVKLTYNALKEEWTLEELMSIVVQHEVSLKKHETHSLALVTNQASNVKKKPPHKIFGGSKQFKRKGNSNQGTSNASVSSNAAKSEKFKGKCNFCHKIGHKQVDCFKFKNWLEKKKKGEIVVVVNLNANMIETNIVDVHANSWWLDTGATIHVTNSLQEMTNRRKPSKHEECVYMGDGSKVKVEFFGMIKLKLITESFLLLHNVAFIPSLRRNLISVSSLDRHGYSFHFGGGKVDIFCNSVLIGNGVLFGNLYSLSLHHGLLCDSSSVNSVVGCKRARMNLSSSMLWHKRLGHISRQRLERLVKDGVLSNLDFSYFETCVVCLKGKMTAKTRKEKIDRCGSTLDLIHTDICGPLSPTALGGYKYFITFIDDFSRFGFVELIHEKSDSLNVFKAFKAKVELQLGKPIKAVKSDRGGEYYGRYDETGRNPGPFAKFLLECGIDARYTLPGTPQQNGVAERRNRTLLDMVRCMLSNSSLPEFIWGEALRTAAYILNQVPSKSVPKTPYELWSGKKPSLHHFHVWGCKAEVKPYNPQSKKLDPKTISGFFVGYCIGSRGSRFYCPSHTTRIIESDRAVYFEDEVNVDPNFVPREIPFGEEHVVIPFPTSHVPNMDVPIVQQPATNQGEHGDQVESDLPVDDTVVNEVPLRRSQRVRRPAISDDYMVYLQEHEYDSYDAFDPVTYQEAIHCPQFISWKEAMDDEMNSMYMNGVWDLVELPHGCKPVGCKWVFKTKRDSSGKIERYKARLVVKGYSQREGIDFKETFSPVSTKDSFRVIMAIVAHFDLELHQMDVKTAFLNGVLDEEVYMEQPIGFVEVGKEDLVCKLNKSIYGLKQASRQWYLKFDKIITQNGFKENTVDRCIYLRVSGSSYIFLVLYVDDILLASNDPDLLIETKHILSTHFDMKDLGEASYVLGIKILRDRANGVLKLSQRAYIERILKRFNMHNCKSTKAPIVKGDKFSKAQCPQNDDEREEMKTIPYSSVVGSLMYAQVCTRPDIAFVVGMLERYLSNPGSQHWKAAKKVLRYLQGTKDLMLTYQRTSLLDVVGFCDADFAGCIDDKKSTTGYIFMMAGGAVSWKSVKQTLTTSSTMEAEYVACYEACCHAMWMRNFISALGVVDSISRPLKLFCDNSATVAFSKNTRSISRSKHIDVKFYFVKEKVAESLIDIEHMSTKRKSSLIAHPRSITHPESRLLDIKGEKKWLPKAQTKTAGGNDELRAKENELEKEIEHAKAILERRRRRNAPAITGTPSNQ</sequence>
<dbReference type="Pfam" id="PF13976">
    <property type="entry name" value="gag_pre-integrs"/>
    <property type="match status" value="1"/>
</dbReference>
<dbReference type="InterPro" id="IPR001584">
    <property type="entry name" value="Integrase_cat-core"/>
</dbReference>
<evidence type="ECO:0000256" key="3">
    <source>
        <dbReference type="ARBA" id="ARBA00022750"/>
    </source>
</evidence>
<dbReference type="CDD" id="cd09272">
    <property type="entry name" value="RNase_HI_RT_Ty1"/>
    <property type="match status" value="1"/>
</dbReference>
<dbReference type="GO" id="GO:0004190">
    <property type="term" value="F:aspartic-type endopeptidase activity"/>
    <property type="evidence" value="ECO:0007669"/>
    <property type="project" value="UniProtKB-KW"/>
</dbReference>
<dbReference type="PANTHER" id="PTHR42648:SF28">
    <property type="entry name" value="TRANSPOSON-ENCODED PROTEIN WITH RIBONUCLEASE H-LIKE AND RETROVIRUS ZINC FINGER-LIKE DOMAINS"/>
    <property type="match status" value="1"/>
</dbReference>
<evidence type="ECO:0000256" key="2">
    <source>
        <dbReference type="ARBA" id="ARBA00022723"/>
    </source>
</evidence>
<dbReference type="Pfam" id="PF22936">
    <property type="entry name" value="Pol_BBD"/>
    <property type="match status" value="1"/>
</dbReference>
<dbReference type="Pfam" id="PF25597">
    <property type="entry name" value="SH3_retrovirus"/>
    <property type="match status" value="1"/>
</dbReference>
<dbReference type="EMBL" id="QGNW01000041">
    <property type="protein sequence ID" value="RVX08543.1"/>
    <property type="molecule type" value="Genomic_DNA"/>
</dbReference>
<dbReference type="GO" id="GO:0015074">
    <property type="term" value="P:DNA integration"/>
    <property type="evidence" value="ECO:0007669"/>
    <property type="project" value="InterPro"/>
</dbReference>
<name>A0A438JHV4_VITVI</name>
<gene>
    <name evidence="8" type="primary">POLX_687</name>
    <name evidence="8" type="ORF">CK203_014172</name>
</gene>
<dbReference type="InterPro" id="IPR036397">
    <property type="entry name" value="RNaseH_sf"/>
</dbReference>
<proteinExistence type="predicted"/>
<dbReference type="GO" id="GO:0006508">
    <property type="term" value="P:proteolysis"/>
    <property type="evidence" value="ECO:0007669"/>
    <property type="project" value="UniProtKB-KW"/>
</dbReference>
<organism evidence="8 9">
    <name type="scientific">Vitis vinifera</name>
    <name type="common">Grape</name>
    <dbReference type="NCBI Taxonomy" id="29760"/>
    <lineage>
        <taxon>Eukaryota</taxon>
        <taxon>Viridiplantae</taxon>
        <taxon>Streptophyta</taxon>
        <taxon>Embryophyta</taxon>
        <taxon>Tracheophyta</taxon>
        <taxon>Spermatophyta</taxon>
        <taxon>Magnoliopsida</taxon>
        <taxon>eudicotyledons</taxon>
        <taxon>Gunneridae</taxon>
        <taxon>Pentapetalae</taxon>
        <taxon>rosids</taxon>
        <taxon>Vitales</taxon>
        <taxon>Vitaceae</taxon>
        <taxon>Viteae</taxon>
        <taxon>Vitis</taxon>
    </lineage>
</organism>
<dbReference type="GO" id="GO:0003676">
    <property type="term" value="F:nucleic acid binding"/>
    <property type="evidence" value="ECO:0007669"/>
    <property type="project" value="InterPro"/>
</dbReference>
<dbReference type="InterPro" id="IPR012337">
    <property type="entry name" value="RNaseH-like_sf"/>
</dbReference>
<feature type="region of interest" description="Disordered" evidence="6">
    <location>
        <begin position="296"/>
        <end position="320"/>
    </location>
</feature>
<dbReference type="Proteomes" id="UP000288805">
    <property type="component" value="Unassembled WGS sequence"/>
</dbReference>
<dbReference type="Gene3D" id="3.30.420.10">
    <property type="entry name" value="Ribonuclease H-like superfamily/Ribonuclease H"/>
    <property type="match status" value="1"/>
</dbReference>
<accession>A0A438JHV4</accession>
<dbReference type="Pfam" id="PF00665">
    <property type="entry name" value="rve"/>
    <property type="match status" value="1"/>
</dbReference>
<dbReference type="InterPro" id="IPR013103">
    <property type="entry name" value="RVT_2"/>
</dbReference>
<evidence type="ECO:0000313" key="8">
    <source>
        <dbReference type="EMBL" id="RVX08543.1"/>
    </source>
</evidence>
<dbReference type="InterPro" id="IPR054722">
    <property type="entry name" value="PolX-like_BBD"/>
</dbReference>